<dbReference type="EMBL" id="BPLR01000355">
    <property type="protein sequence ID" value="GIY94137.1"/>
    <property type="molecule type" value="Genomic_DNA"/>
</dbReference>
<feature type="region of interest" description="Disordered" evidence="1">
    <location>
        <begin position="1"/>
        <end position="47"/>
    </location>
</feature>
<comment type="caution">
    <text evidence="2">The sequence shown here is derived from an EMBL/GenBank/DDBJ whole genome shotgun (WGS) entry which is preliminary data.</text>
</comment>
<sequence length="81" mass="9161">MKDMLRVNQGEQEVSIAMGVPSKTRMQLTPQADPNLSPPAPTADPAIPEDYNRVQRATLLLVFKFRVLASWRMKVPRVSLR</sequence>
<feature type="compositionally biased region" description="Polar residues" evidence="1">
    <location>
        <begin position="24"/>
        <end position="34"/>
    </location>
</feature>
<organism evidence="2 3">
    <name type="scientific">Caerostris extrusa</name>
    <name type="common">Bark spider</name>
    <name type="synonym">Caerostris bankana</name>
    <dbReference type="NCBI Taxonomy" id="172846"/>
    <lineage>
        <taxon>Eukaryota</taxon>
        <taxon>Metazoa</taxon>
        <taxon>Ecdysozoa</taxon>
        <taxon>Arthropoda</taxon>
        <taxon>Chelicerata</taxon>
        <taxon>Arachnida</taxon>
        <taxon>Araneae</taxon>
        <taxon>Araneomorphae</taxon>
        <taxon>Entelegynae</taxon>
        <taxon>Araneoidea</taxon>
        <taxon>Araneidae</taxon>
        <taxon>Caerostris</taxon>
    </lineage>
</organism>
<gene>
    <name evidence="2" type="ORF">CEXT_139581</name>
</gene>
<evidence type="ECO:0000313" key="3">
    <source>
        <dbReference type="Proteomes" id="UP001054945"/>
    </source>
</evidence>
<reference evidence="2 3" key="1">
    <citation type="submission" date="2021-06" db="EMBL/GenBank/DDBJ databases">
        <title>Caerostris extrusa draft genome.</title>
        <authorList>
            <person name="Kono N."/>
            <person name="Arakawa K."/>
        </authorList>
    </citation>
    <scope>NUCLEOTIDE SEQUENCE [LARGE SCALE GENOMIC DNA]</scope>
</reference>
<evidence type="ECO:0000256" key="1">
    <source>
        <dbReference type="SAM" id="MobiDB-lite"/>
    </source>
</evidence>
<evidence type="ECO:0000313" key="2">
    <source>
        <dbReference type="EMBL" id="GIY94137.1"/>
    </source>
</evidence>
<protein>
    <submittedName>
        <fullName evidence="2">Uncharacterized protein</fullName>
    </submittedName>
</protein>
<name>A0AAV4XGA4_CAEEX</name>
<proteinExistence type="predicted"/>
<dbReference type="AlphaFoldDB" id="A0AAV4XGA4"/>
<dbReference type="Proteomes" id="UP001054945">
    <property type="component" value="Unassembled WGS sequence"/>
</dbReference>
<accession>A0AAV4XGA4</accession>
<keyword evidence="3" id="KW-1185">Reference proteome</keyword>